<feature type="transmembrane region" description="Helical" evidence="1">
    <location>
        <begin position="44"/>
        <end position="65"/>
    </location>
</feature>
<dbReference type="GeneID" id="26099039"/>
<keyword evidence="1" id="KW-0812">Transmembrane</keyword>
<feature type="transmembrane region" description="Helical" evidence="1">
    <location>
        <begin position="85"/>
        <end position="107"/>
    </location>
</feature>
<dbReference type="AlphaFoldDB" id="A0A0N7JCZ3"/>
<dbReference type="EMBL" id="CP013011">
    <property type="protein sequence ID" value="ALL00753.1"/>
    <property type="molecule type" value="Genomic_DNA"/>
</dbReference>
<evidence type="ECO:0000313" key="2">
    <source>
        <dbReference type="EMBL" id="ALL00753.1"/>
    </source>
</evidence>
<name>A0A0N7JCZ3_9CREN</name>
<gene>
    <name evidence="2" type="ORF">Pyrde_0703</name>
</gene>
<dbReference type="RefSeq" id="WP_055408269.1">
    <property type="nucleotide sequence ID" value="NZ_CP013011.1"/>
</dbReference>
<reference evidence="2 3" key="1">
    <citation type="submission" date="2015-10" db="EMBL/GenBank/DDBJ databases">
        <title>Complete genome sequence of hyperthermophilic archaeon Pyrodictium delaneyi Su06.</title>
        <authorList>
            <person name="Jung J.-H."/>
            <person name="Lin J."/>
            <person name="Holden J.F."/>
            <person name="Park C.-S."/>
        </authorList>
    </citation>
    <scope>NUCLEOTIDE SEQUENCE [LARGE SCALE GENOMIC DNA]</scope>
    <source>
        <strain evidence="2 3">Su06</strain>
    </source>
</reference>
<feature type="transmembrane region" description="Helical" evidence="1">
    <location>
        <begin position="21"/>
        <end position="38"/>
    </location>
</feature>
<dbReference type="STRING" id="1273541.Pyrde_0703"/>
<keyword evidence="1" id="KW-1133">Transmembrane helix</keyword>
<dbReference type="KEGG" id="pdl:Pyrde_0703"/>
<accession>A0A0N7JCZ3</accession>
<organism evidence="2 3">
    <name type="scientific">Pyrodictium delaneyi</name>
    <dbReference type="NCBI Taxonomy" id="1273541"/>
    <lineage>
        <taxon>Archaea</taxon>
        <taxon>Thermoproteota</taxon>
        <taxon>Thermoprotei</taxon>
        <taxon>Desulfurococcales</taxon>
        <taxon>Pyrodictiaceae</taxon>
        <taxon>Pyrodictium</taxon>
    </lineage>
</organism>
<evidence type="ECO:0000256" key="1">
    <source>
        <dbReference type="SAM" id="Phobius"/>
    </source>
</evidence>
<proteinExistence type="predicted"/>
<evidence type="ECO:0000313" key="3">
    <source>
        <dbReference type="Proteomes" id="UP000058613"/>
    </source>
</evidence>
<dbReference type="Proteomes" id="UP000058613">
    <property type="component" value="Chromosome"/>
</dbReference>
<sequence>MEREELVLRRIEYLERLAEKLERLAAVLFAAAVASPVLEKLTGLRLAAAVAMVAVALAVLLASVYTLRMESERLWGKLLGRDPRLLAFPWGVLALLIATIGLLLALAH</sequence>
<keyword evidence="1" id="KW-0472">Membrane</keyword>
<protein>
    <submittedName>
        <fullName evidence="2">Uncharacterized protein</fullName>
    </submittedName>
</protein>